<dbReference type="InterPro" id="IPR014284">
    <property type="entry name" value="RNA_pol_sigma-70_dom"/>
</dbReference>
<evidence type="ECO:0000256" key="3">
    <source>
        <dbReference type="ARBA" id="ARBA00023082"/>
    </source>
</evidence>
<reference evidence="7" key="1">
    <citation type="submission" date="2023-04" db="EMBL/GenBank/DDBJ databases">
        <title>Sphingomonas sp. MAHUQ-71 isolated from rice field.</title>
        <authorList>
            <person name="Huq M.A."/>
        </authorList>
    </citation>
    <scope>NUCLEOTIDE SEQUENCE</scope>
    <source>
        <strain evidence="7">MAHUQ-71</strain>
    </source>
</reference>
<evidence type="ECO:0000313" key="8">
    <source>
        <dbReference type="Proteomes" id="UP001160625"/>
    </source>
</evidence>
<evidence type="ECO:0000259" key="6">
    <source>
        <dbReference type="Pfam" id="PF08281"/>
    </source>
</evidence>
<evidence type="ECO:0000256" key="4">
    <source>
        <dbReference type="ARBA" id="ARBA00023163"/>
    </source>
</evidence>
<dbReference type="SUPFAM" id="SSF88946">
    <property type="entry name" value="Sigma2 domain of RNA polymerase sigma factors"/>
    <property type="match status" value="1"/>
</dbReference>
<dbReference type="Gene3D" id="1.10.10.10">
    <property type="entry name" value="Winged helix-like DNA-binding domain superfamily/Winged helix DNA-binding domain"/>
    <property type="match status" value="1"/>
</dbReference>
<dbReference type="SUPFAM" id="SSF88659">
    <property type="entry name" value="Sigma3 and sigma4 domains of RNA polymerase sigma factors"/>
    <property type="match status" value="1"/>
</dbReference>
<sequence>MTIFTPAGSRAYLSAEAGNARRIRMAGTLDEAFMAHRPALLRYFRARGAGDEADDLLQDLWMKLSAAGSIEADDSLAYLYRMAHNLMLDRRRGAVRRRLREENYQEVIDDTDETPGAEHVLLAREALQRIEAVLAGLGPKTEHIFRRHRVEGIAQRDIAAEFGVTLSAIEKHLQKAYRAVAAAQADLMKNEADVRVREVKDDRR</sequence>
<dbReference type="Pfam" id="PF08281">
    <property type="entry name" value="Sigma70_r4_2"/>
    <property type="match status" value="1"/>
</dbReference>
<dbReference type="InterPro" id="IPR039425">
    <property type="entry name" value="RNA_pol_sigma-70-like"/>
</dbReference>
<dbReference type="InterPro" id="IPR013325">
    <property type="entry name" value="RNA_pol_sigma_r2"/>
</dbReference>
<keyword evidence="3" id="KW-0731">Sigma factor</keyword>
<evidence type="ECO:0000259" key="5">
    <source>
        <dbReference type="Pfam" id="PF04542"/>
    </source>
</evidence>
<dbReference type="Proteomes" id="UP001160625">
    <property type="component" value="Unassembled WGS sequence"/>
</dbReference>
<keyword evidence="8" id="KW-1185">Reference proteome</keyword>
<evidence type="ECO:0000313" key="7">
    <source>
        <dbReference type="EMBL" id="MDH7640441.1"/>
    </source>
</evidence>
<evidence type="ECO:0000256" key="2">
    <source>
        <dbReference type="ARBA" id="ARBA00023015"/>
    </source>
</evidence>
<comment type="similarity">
    <text evidence="1">Belongs to the sigma-70 factor family. ECF subfamily.</text>
</comment>
<dbReference type="Pfam" id="PF04542">
    <property type="entry name" value="Sigma70_r2"/>
    <property type="match status" value="1"/>
</dbReference>
<feature type="domain" description="RNA polymerase sigma factor 70 region 4 type 2" evidence="6">
    <location>
        <begin position="128"/>
        <end position="179"/>
    </location>
</feature>
<dbReference type="NCBIfam" id="TIGR02937">
    <property type="entry name" value="sigma70-ECF"/>
    <property type="match status" value="1"/>
</dbReference>
<dbReference type="InterPro" id="IPR013249">
    <property type="entry name" value="RNA_pol_sigma70_r4_t2"/>
</dbReference>
<dbReference type="EMBL" id="JARYGZ010000003">
    <property type="protein sequence ID" value="MDH7640441.1"/>
    <property type="molecule type" value="Genomic_DNA"/>
</dbReference>
<evidence type="ECO:0000256" key="1">
    <source>
        <dbReference type="ARBA" id="ARBA00010641"/>
    </source>
</evidence>
<dbReference type="PANTHER" id="PTHR43133:SF63">
    <property type="entry name" value="RNA POLYMERASE SIGMA FACTOR FECI-RELATED"/>
    <property type="match status" value="1"/>
</dbReference>
<name>A0ABT6N5R7_9SPHN</name>
<keyword evidence="2" id="KW-0805">Transcription regulation</keyword>
<feature type="domain" description="RNA polymerase sigma-70 region 2" evidence="5">
    <location>
        <begin position="33"/>
        <end position="96"/>
    </location>
</feature>
<comment type="caution">
    <text evidence="7">The sequence shown here is derived from an EMBL/GenBank/DDBJ whole genome shotgun (WGS) entry which is preliminary data.</text>
</comment>
<dbReference type="PANTHER" id="PTHR43133">
    <property type="entry name" value="RNA POLYMERASE ECF-TYPE SIGMA FACTO"/>
    <property type="match status" value="1"/>
</dbReference>
<dbReference type="Gene3D" id="1.10.1740.10">
    <property type="match status" value="1"/>
</dbReference>
<gene>
    <name evidence="7" type="ORF">QGN17_17030</name>
</gene>
<accession>A0ABT6N5R7</accession>
<dbReference type="InterPro" id="IPR013324">
    <property type="entry name" value="RNA_pol_sigma_r3/r4-like"/>
</dbReference>
<dbReference type="InterPro" id="IPR007627">
    <property type="entry name" value="RNA_pol_sigma70_r2"/>
</dbReference>
<organism evidence="7 8">
    <name type="scientific">Sphingomonas oryzagri</name>
    <dbReference type="NCBI Taxonomy" id="3042314"/>
    <lineage>
        <taxon>Bacteria</taxon>
        <taxon>Pseudomonadati</taxon>
        <taxon>Pseudomonadota</taxon>
        <taxon>Alphaproteobacteria</taxon>
        <taxon>Sphingomonadales</taxon>
        <taxon>Sphingomonadaceae</taxon>
        <taxon>Sphingomonas</taxon>
    </lineage>
</organism>
<protein>
    <submittedName>
        <fullName evidence="7">RNA polymerase sigma factor</fullName>
    </submittedName>
</protein>
<keyword evidence="4" id="KW-0804">Transcription</keyword>
<dbReference type="InterPro" id="IPR036388">
    <property type="entry name" value="WH-like_DNA-bd_sf"/>
</dbReference>
<proteinExistence type="inferred from homology"/>